<dbReference type="Pfam" id="PF00389">
    <property type="entry name" value="2-Hacid_dh"/>
    <property type="match status" value="1"/>
</dbReference>
<keyword evidence="4" id="KW-1185">Reference proteome</keyword>
<reference evidence="4" key="1">
    <citation type="journal article" date="2019" name="Int. J. Syst. Evol. Microbiol.">
        <title>The Global Catalogue of Microorganisms (GCM) 10K type strain sequencing project: providing services to taxonomists for standard genome sequencing and annotation.</title>
        <authorList>
            <consortium name="The Broad Institute Genomics Platform"/>
            <consortium name="The Broad Institute Genome Sequencing Center for Infectious Disease"/>
            <person name="Wu L."/>
            <person name="Ma J."/>
        </authorList>
    </citation>
    <scope>NUCLEOTIDE SEQUENCE [LARGE SCALE GENOMIC DNA]</scope>
    <source>
        <strain evidence="4">CCUG 53903</strain>
    </source>
</reference>
<dbReference type="PANTHER" id="PTHR10996:SF283">
    <property type="entry name" value="GLYOXYLATE_HYDROXYPYRUVATE REDUCTASE B"/>
    <property type="match status" value="1"/>
</dbReference>
<dbReference type="InterPro" id="IPR050223">
    <property type="entry name" value="D-isomer_2-hydroxyacid_DH"/>
</dbReference>
<dbReference type="InterPro" id="IPR036291">
    <property type="entry name" value="NAD(P)-bd_dom_sf"/>
</dbReference>
<dbReference type="SUPFAM" id="SSF51735">
    <property type="entry name" value="NAD(P)-binding Rossmann-fold domains"/>
    <property type="match status" value="1"/>
</dbReference>
<comment type="caution">
    <text evidence="3">The sequence shown here is derived from an EMBL/GenBank/DDBJ whole genome shotgun (WGS) entry which is preliminary data.</text>
</comment>
<evidence type="ECO:0000256" key="1">
    <source>
        <dbReference type="ARBA" id="ARBA00023002"/>
    </source>
</evidence>
<sequence>MTRPVAAISRPTLPGDGLERLARVADVRRWPHDEPPTSEQLRDLVTGADALLCQNGDHLDASVLDAGDRLRVLALSSAGYDAIDVADAHSRRIVVTNTPGILHETTADLAFALILMARRRLGAAARSLLTGGWTESRMDGYLGLDVTGATLGLVGYGEIGQAVARRGTGFGMRVQHARPSSSCTWRASVSSSAA</sequence>
<dbReference type="Proteomes" id="UP001596058">
    <property type="component" value="Unassembled WGS sequence"/>
</dbReference>
<evidence type="ECO:0000313" key="3">
    <source>
        <dbReference type="EMBL" id="MFC5830982.1"/>
    </source>
</evidence>
<dbReference type="SUPFAM" id="SSF52283">
    <property type="entry name" value="Formate/glycerate dehydrogenase catalytic domain-like"/>
    <property type="match status" value="1"/>
</dbReference>
<protein>
    <submittedName>
        <fullName evidence="3">NAD(P)-dependent oxidoreductase</fullName>
    </submittedName>
</protein>
<dbReference type="PANTHER" id="PTHR10996">
    <property type="entry name" value="2-HYDROXYACID DEHYDROGENASE-RELATED"/>
    <property type="match status" value="1"/>
</dbReference>
<proteinExistence type="predicted"/>
<gene>
    <name evidence="3" type="ORF">ACFPZ3_44630</name>
</gene>
<feature type="domain" description="D-isomer specific 2-hydroxyacid dehydrogenase catalytic" evidence="2">
    <location>
        <begin position="22"/>
        <end position="128"/>
    </location>
</feature>
<name>A0ABW1D0Q5_9ACTN</name>
<dbReference type="EMBL" id="JBHSPA010000059">
    <property type="protein sequence ID" value="MFC5830982.1"/>
    <property type="molecule type" value="Genomic_DNA"/>
</dbReference>
<evidence type="ECO:0000313" key="4">
    <source>
        <dbReference type="Proteomes" id="UP001596058"/>
    </source>
</evidence>
<evidence type="ECO:0000259" key="2">
    <source>
        <dbReference type="Pfam" id="PF00389"/>
    </source>
</evidence>
<dbReference type="RefSeq" id="WP_379520463.1">
    <property type="nucleotide sequence ID" value="NZ_JBHSPA010000059.1"/>
</dbReference>
<organism evidence="3 4">
    <name type="scientific">Nonomuraea insulae</name>
    <dbReference type="NCBI Taxonomy" id="1616787"/>
    <lineage>
        <taxon>Bacteria</taxon>
        <taxon>Bacillati</taxon>
        <taxon>Actinomycetota</taxon>
        <taxon>Actinomycetes</taxon>
        <taxon>Streptosporangiales</taxon>
        <taxon>Streptosporangiaceae</taxon>
        <taxon>Nonomuraea</taxon>
    </lineage>
</organism>
<dbReference type="InterPro" id="IPR006139">
    <property type="entry name" value="D-isomer_2_OHA_DH_cat_dom"/>
</dbReference>
<accession>A0ABW1D0Q5</accession>
<dbReference type="Gene3D" id="3.40.50.720">
    <property type="entry name" value="NAD(P)-binding Rossmann-like Domain"/>
    <property type="match status" value="2"/>
</dbReference>
<keyword evidence="1" id="KW-0560">Oxidoreductase</keyword>